<organism evidence="10">
    <name type="scientific">Nyssomyia neivai</name>
    <dbReference type="NCBI Taxonomy" id="330878"/>
    <lineage>
        <taxon>Eukaryota</taxon>
        <taxon>Metazoa</taxon>
        <taxon>Ecdysozoa</taxon>
        <taxon>Arthropoda</taxon>
        <taxon>Hexapoda</taxon>
        <taxon>Insecta</taxon>
        <taxon>Pterygota</taxon>
        <taxon>Neoptera</taxon>
        <taxon>Endopterygota</taxon>
        <taxon>Diptera</taxon>
        <taxon>Nematocera</taxon>
        <taxon>Psychodoidea</taxon>
        <taxon>Psychodidae</taxon>
        <taxon>Nyssomyia</taxon>
    </lineage>
</organism>
<keyword evidence="5" id="KW-0256">Endoplasmic reticulum</keyword>
<dbReference type="EMBL" id="GFDF01011100">
    <property type="protein sequence ID" value="JAV02984.1"/>
    <property type="molecule type" value="Transcribed_RNA"/>
</dbReference>
<name>A0A1L8D9J9_9DIPT</name>
<dbReference type="PANTHER" id="PTHR13505">
    <property type="entry name" value="TRANSMEMBRANE PROTEIN 208"/>
    <property type="match status" value="1"/>
</dbReference>
<evidence type="ECO:0000256" key="7">
    <source>
        <dbReference type="ARBA" id="ARBA00023136"/>
    </source>
</evidence>
<dbReference type="GO" id="GO:0006624">
    <property type="term" value="P:vacuolar protein processing"/>
    <property type="evidence" value="ECO:0007669"/>
    <property type="project" value="TreeGrafter"/>
</dbReference>
<feature type="transmembrane region" description="Helical" evidence="9">
    <location>
        <begin position="53"/>
        <end position="72"/>
    </location>
</feature>
<evidence type="ECO:0000256" key="9">
    <source>
        <dbReference type="SAM" id="Phobius"/>
    </source>
</evidence>
<dbReference type="Pfam" id="PF05620">
    <property type="entry name" value="TMEM208_SND2"/>
    <property type="match status" value="1"/>
</dbReference>
<dbReference type="GO" id="GO:0005773">
    <property type="term" value="C:vacuole"/>
    <property type="evidence" value="ECO:0007669"/>
    <property type="project" value="GOC"/>
</dbReference>
<keyword evidence="4 9" id="KW-0812">Transmembrane</keyword>
<evidence type="ECO:0000256" key="6">
    <source>
        <dbReference type="ARBA" id="ARBA00022989"/>
    </source>
</evidence>
<comment type="subcellular location">
    <subcellularLocation>
        <location evidence="1">Endoplasmic reticulum membrane</location>
        <topology evidence="1">Multi-pass membrane protein</topology>
    </subcellularLocation>
</comment>
<evidence type="ECO:0000256" key="4">
    <source>
        <dbReference type="ARBA" id="ARBA00022692"/>
    </source>
</evidence>
<evidence type="ECO:0000256" key="1">
    <source>
        <dbReference type="ARBA" id="ARBA00004477"/>
    </source>
</evidence>
<reference evidence="10" key="1">
    <citation type="submission" date="2016-12" db="EMBL/GenBank/DDBJ databases">
        <title>An insight into the sialome and mialome of the sand fly, Nyssomyia neivai.</title>
        <authorList>
            <person name="Sebastian V."/>
            <person name="Goulart T.M."/>
            <person name="Oliveira W."/>
            <person name="Calvo E."/>
            <person name="Oliveira L.F."/>
            <person name="Pinto M.C."/>
            <person name="Rosselino A.M."/>
            <person name="Ribeiro J.M."/>
        </authorList>
    </citation>
    <scope>NUCLEOTIDE SEQUENCE</scope>
</reference>
<accession>A0A1L8D9J9</accession>
<evidence type="ECO:0000256" key="8">
    <source>
        <dbReference type="SAM" id="MobiDB-lite"/>
    </source>
</evidence>
<dbReference type="GO" id="GO:0005789">
    <property type="term" value="C:endoplasmic reticulum membrane"/>
    <property type="evidence" value="ECO:0007669"/>
    <property type="project" value="UniProtKB-SubCell"/>
</dbReference>
<comment type="similarity">
    <text evidence="2">Belongs to the TMEM208 family.</text>
</comment>
<evidence type="ECO:0000313" key="10">
    <source>
        <dbReference type="EMBL" id="JAV02984.1"/>
    </source>
</evidence>
<dbReference type="AlphaFoldDB" id="A0A1L8D9J9"/>
<dbReference type="InterPro" id="IPR008506">
    <property type="entry name" value="SND2/TMEM208"/>
</dbReference>
<feature type="transmembrane region" description="Helical" evidence="9">
    <location>
        <begin position="122"/>
        <end position="143"/>
    </location>
</feature>
<feature type="region of interest" description="Disordered" evidence="8">
    <location>
        <begin position="150"/>
        <end position="172"/>
    </location>
</feature>
<evidence type="ECO:0000256" key="5">
    <source>
        <dbReference type="ARBA" id="ARBA00022824"/>
    </source>
</evidence>
<protein>
    <recommendedName>
        <fullName evidence="3">Transmembrane protein 208</fullName>
    </recommendedName>
</protein>
<keyword evidence="7 9" id="KW-0472">Membrane</keyword>
<sequence>MAPQQKGKQGTKGAKQIVEENAATLKFYRNMALISQGVHLMVMFLLQDSYTALTITMTIITIGLHIGSYQFMNFMSRAQYSESGALVDSGTDLNMEGGLAEHVKDLVILTSGTQIFSLISNYFWLLLLLIPIRAVWLLWGSVIKPWMEQKNQQPEVDEKKQKKMERKMRRMR</sequence>
<evidence type="ECO:0000256" key="2">
    <source>
        <dbReference type="ARBA" id="ARBA00009950"/>
    </source>
</evidence>
<keyword evidence="6 9" id="KW-1133">Transmembrane helix</keyword>
<dbReference type="PANTHER" id="PTHR13505:SF7">
    <property type="entry name" value="TRANSMEMBRANE PROTEIN 208"/>
    <property type="match status" value="1"/>
</dbReference>
<feature type="compositionally biased region" description="Basic residues" evidence="8">
    <location>
        <begin position="161"/>
        <end position="172"/>
    </location>
</feature>
<proteinExistence type="inferred from homology"/>
<evidence type="ECO:0000256" key="3">
    <source>
        <dbReference type="ARBA" id="ARBA00015033"/>
    </source>
</evidence>